<sequence length="63" mass="7218">MSTMCEPKQDVKAMSYRQRASNVVAHPLHFIDLCKKPGTACRPCPSRNRTFKYCHIDKGHTIL</sequence>
<organism evidence="1 2">
    <name type="scientific">Peronosclerospora sorghi</name>
    <dbReference type="NCBI Taxonomy" id="230839"/>
    <lineage>
        <taxon>Eukaryota</taxon>
        <taxon>Sar</taxon>
        <taxon>Stramenopiles</taxon>
        <taxon>Oomycota</taxon>
        <taxon>Peronosporomycetes</taxon>
        <taxon>Peronosporales</taxon>
        <taxon>Peronosporaceae</taxon>
        <taxon>Peronosclerospora</taxon>
    </lineage>
</organism>
<keyword evidence="2" id="KW-1185">Reference proteome</keyword>
<gene>
    <name evidence="1" type="ORF">PsorP6_013974</name>
</gene>
<protein>
    <submittedName>
        <fullName evidence="1">Uncharacterized protein</fullName>
    </submittedName>
</protein>
<proteinExistence type="predicted"/>
<evidence type="ECO:0000313" key="2">
    <source>
        <dbReference type="Proteomes" id="UP001163321"/>
    </source>
</evidence>
<evidence type="ECO:0000313" key="1">
    <source>
        <dbReference type="EMBL" id="KAI9905631.1"/>
    </source>
</evidence>
<comment type="caution">
    <text evidence="1">The sequence shown here is derived from an EMBL/GenBank/DDBJ whole genome shotgun (WGS) entry which is preliminary data.</text>
</comment>
<accession>A0ACC0VJI6</accession>
<dbReference type="EMBL" id="CM047588">
    <property type="protein sequence ID" value="KAI9905631.1"/>
    <property type="molecule type" value="Genomic_DNA"/>
</dbReference>
<name>A0ACC0VJI6_9STRA</name>
<reference evidence="1 2" key="1">
    <citation type="journal article" date="2022" name="bioRxiv">
        <title>The genome of the oomycete Peronosclerospora sorghi, a cosmopolitan pathogen of maize and sorghum, is inflated with dispersed pseudogenes.</title>
        <authorList>
            <person name="Fletcher K."/>
            <person name="Martin F."/>
            <person name="Isakeit T."/>
            <person name="Cavanaugh K."/>
            <person name="Magill C."/>
            <person name="Michelmore R."/>
        </authorList>
    </citation>
    <scope>NUCLEOTIDE SEQUENCE [LARGE SCALE GENOMIC DNA]</scope>
    <source>
        <strain evidence="1">P6</strain>
    </source>
</reference>
<dbReference type="Proteomes" id="UP001163321">
    <property type="component" value="Chromosome 9"/>
</dbReference>